<keyword evidence="1" id="KW-0472">Membrane</keyword>
<proteinExistence type="predicted"/>
<name>L1MAQ3_9CORY</name>
<dbReference type="HOGENOM" id="CLU_3308132_0_0_11"/>
<evidence type="ECO:0000313" key="2">
    <source>
        <dbReference type="EMBL" id="EKX88031.1"/>
    </source>
</evidence>
<sequence>MLFPLSAPRCRLLTIGTIIGGAILVLAASINYHLRCQHS</sequence>
<accession>L1MAQ3</accession>
<dbReference type="PATRIC" id="fig|1035195.3.peg.2138"/>
<protein>
    <submittedName>
        <fullName evidence="2">Uncharacterized protein</fullName>
    </submittedName>
</protein>
<dbReference type="Proteomes" id="UP000010445">
    <property type="component" value="Unassembled WGS sequence"/>
</dbReference>
<keyword evidence="1" id="KW-1133">Transmembrane helix</keyword>
<keyword evidence="1" id="KW-0812">Transmembrane</keyword>
<evidence type="ECO:0000313" key="3">
    <source>
        <dbReference type="Proteomes" id="UP000010445"/>
    </source>
</evidence>
<dbReference type="STRING" id="1035195.HMPREF9997_02394"/>
<feature type="transmembrane region" description="Helical" evidence="1">
    <location>
        <begin position="12"/>
        <end position="34"/>
    </location>
</feature>
<dbReference type="AlphaFoldDB" id="L1MAQ3"/>
<comment type="caution">
    <text evidence="2">The sequence shown here is derived from an EMBL/GenBank/DDBJ whole genome shotgun (WGS) entry which is preliminary data.</text>
</comment>
<evidence type="ECO:0000256" key="1">
    <source>
        <dbReference type="SAM" id="Phobius"/>
    </source>
</evidence>
<reference evidence="2 3" key="1">
    <citation type="submission" date="2012-05" db="EMBL/GenBank/DDBJ databases">
        <authorList>
            <person name="Weinstock G."/>
            <person name="Sodergren E."/>
            <person name="Lobos E.A."/>
            <person name="Fulton L."/>
            <person name="Fulton R."/>
            <person name="Courtney L."/>
            <person name="Fronick C."/>
            <person name="O'Laughlin M."/>
            <person name="Godfrey J."/>
            <person name="Wilson R.M."/>
            <person name="Miner T."/>
            <person name="Farmer C."/>
            <person name="Delehaunty K."/>
            <person name="Cordes M."/>
            <person name="Minx P."/>
            <person name="Tomlinson C."/>
            <person name="Chen J."/>
            <person name="Wollam A."/>
            <person name="Pepin K.H."/>
            <person name="Bhonagiri V."/>
            <person name="Zhang X."/>
            <person name="Suruliraj S."/>
            <person name="Warren W."/>
            <person name="Mitreva M."/>
            <person name="Mardis E.R."/>
            <person name="Wilson R.K."/>
        </authorList>
    </citation>
    <scope>NUCLEOTIDE SEQUENCE [LARGE SCALE GENOMIC DNA]</scope>
    <source>
        <strain evidence="2 3">F0235</strain>
    </source>
</reference>
<gene>
    <name evidence="2" type="ORF">HMPREF9997_02394</name>
</gene>
<organism evidence="2 3">
    <name type="scientific">Corynebacterium durum F0235</name>
    <dbReference type="NCBI Taxonomy" id="1035195"/>
    <lineage>
        <taxon>Bacteria</taxon>
        <taxon>Bacillati</taxon>
        <taxon>Actinomycetota</taxon>
        <taxon>Actinomycetes</taxon>
        <taxon>Mycobacteriales</taxon>
        <taxon>Corynebacteriaceae</taxon>
        <taxon>Corynebacterium</taxon>
    </lineage>
</organism>
<dbReference type="EMBL" id="AMEM01000040">
    <property type="protein sequence ID" value="EKX88031.1"/>
    <property type="molecule type" value="Genomic_DNA"/>
</dbReference>
<keyword evidence="3" id="KW-1185">Reference proteome</keyword>